<organism evidence="1 2">
    <name type="scientific">Fictibacillus iocasae</name>
    <dbReference type="NCBI Taxonomy" id="2715437"/>
    <lineage>
        <taxon>Bacteria</taxon>
        <taxon>Bacillati</taxon>
        <taxon>Bacillota</taxon>
        <taxon>Bacilli</taxon>
        <taxon>Bacillales</taxon>
        <taxon>Fictibacillaceae</taxon>
        <taxon>Fictibacillus</taxon>
    </lineage>
</organism>
<dbReference type="EMBL" id="JBHTCP010000004">
    <property type="protein sequence ID" value="MFC7370587.1"/>
    <property type="molecule type" value="Genomic_DNA"/>
</dbReference>
<evidence type="ECO:0000313" key="2">
    <source>
        <dbReference type="Proteomes" id="UP001596549"/>
    </source>
</evidence>
<sequence>MMISKLLMEKEAQRFVGRVKELEFLKEALFNTEHWRLVHIHGPIGIGKTALVKKFEYTNTQLNILYLSGIEGYTEKEKFLLDLQELFASQFPMQAAESDERMLSVELNRLSESFPLVLIFDSFEQWHPIYKWLRETWLPQLTTNIKILTLSRSRLPADWERMPGWSSIIDNLELTVLNKSAINEYLDTHHIFEEATRDLVDYYSKGLPLALRNICDFVGQNSGRLDEKSMDFNKLYQSLSEQLLTASPEMLKFRQLWMASSLLWFDRPLLQNILDEPITEEEFHLFCKSNYIERSENGFWRINDSLRRWLNADFTIKSSDEMEIYLKRASSMIKIKLGEANSSRKLPYIINTLHLHQSNHVKRFSFSNSQTQFAACSVFEEEIPILQEMFKSFVKTLKPFLPDQWQQESYFYEIWKAEPSSFIGFRSNGTLAGFIAYVPLNEKTRSIFERNPVYEEYVKRSPEQKDEYIIWVLAADPDYDPQATACIMNYIFSNLGEGTLMNVVSPFPDFTKLFESLGFISLDWYKKTYTGDSPMNFLQLDLRDKPFVSVITDKHLTEIKETQMDFPKLVTSIKNILTVFTDADRQEVFNKEKINFHQLETFRDINHFQKSLHIILEEMDEKNEQERIYASIILHAYIQKNLKHEAIAMRHNLSMSTYYRYLKKAIEKVSFYLSKR</sequence>
<dbReference type="Proteomes" id="UP001596549">
    <property type="component" value="Unassembled WGS sequence"/>
</dbReference>
<protein>
    <recommendedName>
        <fullName evidence="3">Orc1-like AAA ATPase domain-containing protein</fullName>
    </recommendedName>
</protein>
<dbReference type="Gene3D" id="3.40.50.300">
    <property type="entry name" value="P-loop containing nucleotide triphosphate hydrolases"/>
    <property type="match status" value="1"/>
</dbReference>
<dbReference type="InterPro" id="IPR027417">
    <property type="entry name" value="P-loop_NTPase"/>
</dbReference>
<dbReference type="RefSeq" id="WP_379746158.1">
    <property type="nucleotide sequence ID" value="NZ_JBHTCP010000004.1"/>
</dbReference>
<reference evidence="2" key="1">
    <citation type="journal article" date="2019" name="Int. J. Syst. Evol. Microbiol.">
        <title>The Global Catalogue of Microorganisms (GCM) 10K type strain sequencing project: providing services to taxonomists for standard genome sequencing and annotation.</title>
        <authorList>
            <consortium name="The Broad Institute Genomics Platform"/>
            <consortium name="The Broad Institute Genome Sequencing Center for Infectious Disease"/>
            <person name="Wu L."/>
            <person name="Ma J."/>
        </authorList>
    </citation>
    <scope>NUCLEOTIDE SEQUENCE [LARGE SCALE GENOMIC DNA]</scope>
    <source>
        <strain evidence="2">NBRC 106396</strain>
    </source>
</reference>
<keyword evidence="2" id="KW-1185">Reference proteome</keyword>
<name>A0ABW2NLA9_9BACL</name>
<proteinExistence type="predicted"/>
<accession>A0ABW2NLA9</accession>
<dbReference type="SUPFAM" id="SSF52540">
    <property type="entry name" value="P-loop containing nucleoside triphosphate hydrolases"/>
    <property type="match status" value="1"/>
</dbReference>
<evidence type="ECO:0008006" key="3">
    <source>
        <dbReference type="Google" id="ProtNLM"/>
    </source>
</evidence>
<evidence type="ECO:0000313" key="1">
    <source>
        <dbReference type="EMBL" id="MFC7370587.1"/>
    </source>
</evidence>
<gene>
    <name evidence="1" type="ORF">ACFQPF_02730</name>
</gene>
<comment type="caution">
    <text evidence="1">The sequence shown here is derived from an EMBL/GenBank/DDBJ whole genome shotgun (WGS) entry which is preliminary data.</text>
</comment>